<comment type="caution">
    <text evidence="2">The sequence shown here is derived from an EMBL/GenBank/DDBJ whole genome shotgun (WGS) entry which is preliminary data.</text>
</comment>
<dbReference type="Proteomes" id="UP001501175">
    <property type="component" value="Unassembled WGS sequence"/>
</dbReference>
<proteinExistence type="predicted"/>
<evidence type="ECO:0000259" key="1">
    <source>
        <dbReference type="Pfam" id="PF05118"/>
    </source>
</evidence>
<dbReference type="InterPro" id="IPR007803">
    <property type="entry name" value="Asp/Arg/Pro-Hydrxlase"/>
</dbReference>
<gene>
    <name evidence="2" type="ORF">GCM10023189_18940</name>
</gene>
<dbReference type="RefSeq" id="WP_345242860.1">
    <property type="nucleotide sequence ID" value="NZ_BAABHD010000022.1"/>
</dbReference>
<sequence length="233" mass="26708">MINSYFKLPVTFNEAALVQDLTTCLRIQWGLHFNQKDYVGRWTSIALRSASGREDDIYAHPTLTTYADTPLLDQCTYFRQVCDWFACEKESIRLMSLAPGSLIREHTDPGTGYRYGVFRLHIPIQTADAVQFRVAGADLPMQPGECWYADFHLPHSVHNAGPIERIHLVLDCQRNAWSDALFRQAGYDFDEEARQAAYSRDTKRLMIDELSRMESDSARQLVVQLQQELGELA</sequence>
<dbReference type="Pfam" id="PF05118">
    <property type="entry name" value="Asp_Arg_Hydrox"/>
    <property type="match status" value="1"/>
</dbReference>
<organism evidence="2 3">
    <name type="scientific">Nibrella saemangeumensis</name>
    <dbReference type="NCBI Taxonomy" id="1084526"/>
    <lineage>
        <taxon>Bacteria</taxon>
        <taxon>Pseudomonadati</taxon>
        <taxon>Bacteroidota</taxon>
        <taxon>Cytophagia</taxon>
        <taxon>Cytophagales</taxon>
        <taxon>Spirosomataceae</taxon>
        <taxon>Nibrella</taxon>
    </lineage>
</organism>
<dbReference type="Gene3D" id="2.60.120.330">
    <property type="entry name" value="B-lactam Antibiotic, Isopenicillin N Synthase, Chain"/>
    <property type="match status" value="1"/>
</dbReference>
<dbReference type="EMBL" id="BAABHD010000022">
    <property type="protein sequence ID" value="GAA4453616.1"/>
    <property type="molecule type" value="Genomic_DNA"/>
</dbReference>
<reference evidence="3" key="1">
    <citation type="journal article" date="2019" name="Int. J. Syst. Evol. Microbiol.">
        <title>The Global Catalogue of Microorganisms (GCM) 10K type strain sequencing project: providing services to taxonomists for standard genome sequencing and annotation.</title>
        <authorList>
            <consortium name="The Broad Institute Genomics Platform"/>
            <consortium name="The Broad Institute Genome Sequencing Center for Infectious Disease"/>
            <person name="Wu L."/>
            <person name="Ma J."/>
        </authorList>
    </citation>
    <scope>NUCLEOTIDE SEQUENCE [LARGE SCALE GENOMIC DNA]</scope>
    <source>
        <strain evidence="3">JCM 17927</strain>
    </source>
</reference>
<name>A0ABP8MNM3_9BACT</name>
<dbReference type="InterPro" id="IPR027443">
    <property type="entry name" value="IPNS-like_sf"/>
</dbReference>
<feature type="domain" description="Aspartyl/asparaginy/proline hydroxylase" evidence="1">
    <location>
        <begin position="42"/>
        <end position="174"/>
    </location>
</feature>
<accession>A0ABP8MNM3</accession>
<evidence type="ECO:0000313" key="2">
    <source>
        <dbReference type="EMBL" id="GAA4453616.1"/>
    </source>
</evidence>
<keyword evidence="3" id="KW-1185">Reference proteome</keyword>
<evidence type="ECO:0000313" key="3">
    <source>
        <dbReference type="Proteomes" id="UP001501175"/>
    </source>
</evidence>
<protein>
    <recommendedName>
        <fullName evidence="1">Aspartyl/asparaginy/proline hydroxylase domain-containing protein</fullName>
    </recommendedName>
</protein>
<dbReference type="SUPFAM" id="SSF51197">
    <property type="entry name" value="Clavaminate synthase-like"/>
    <property type="match status" value="1"/>
</dbReference>